<reference evidence="2 3" key="1">
    <citation type="submission" date="2016-03" db="EMBL/GenBank/DDBJ databases">
        <authorList>
            <person name="Devillers H."/>
        </authorList>
    </citation>
    <scope>NUCLEOTIDE SEQUENCE [LARGE SCALE GENOMIC DNA]</scope>
    <source>
        <strain evidence="2">CBS 6772</strain>
    </source>
</reference>
<feature type="region of interest" description="Disordered" evidence="1">
    <location>
        <begin position="84"/>
        <end position="113"/>
    </location>
</feature>
<evidence type="ECO:0000313" key="2">
    <source>
        <dbReference type="EMBL" id="SCW00597.1"/>
    </source>
</evidence>
<protein>
    <submittedName>
        <fullName evidence="2">LAFE_0C07712g1_1</fullName>
    </submittedName>
</protein>
<dbReference type="OrthoDB" id="274752at2759"/>
<dbReference type="EMBL" id="LT598485">
    <property type="protein sequence ID" value="SCW00597.1"/>
    <property type="molecule type" value="Genomic_DNA"/>
</dbReference>
<accession>A0A1G4M9S9</accession>
<keyword evidence="3" id="KW-1185">Reference proteome</keyword>
<feature type="compositionally biased region" description="Acidic residues" evidence="1">
    <location>
        <begin position="92"/>
        <end position="113"/>
    </location>
</feature>
<gene>
    <name evidence="2" type="ORF">LAFE_0C07712G</name>
</gene>
<dbReference type="InterPro" id="IPR019711">
    <property type="entry name" value="ATP_synth_F0_suH"/>
</dbReference>
<sequence>MFLQAIRRSVPTAARSFATTRVSANVIQDLYLKEIKSVKLQPISAKDAEGAVKPWVAPQAPKIPQVEAQGADALKAYAEQDVEVAKEKGEEASNETDEQDWLVLEEIEDDHHH</sequence>
<dbReference type="PANTHER" id="PTHR28207:SF1">
    <property type="entry name" value="ATP SYNTHASE SUBUNIT H, MITOCHONDRIAL"/>
    <property type="match status" value="1"/>
</dbReference>
<dbReference type="STRING" id="4955.A0A1G4M9S9"/>
<dbReference type="PANTHER" id="PTHR28207">
    <property type="entry name" value="ATP SYNTHASE SUBUNIT H, MITOCHONDRIAL"/>
    <property type="match status" value="1"/>
</dbReference>
<organism evidence="2 3">
    <name type="scientific">Lachancea fermentati</name>
    <name type="common">Zygosaccharomyces fermentati</name>
    <dbReference type="NCBI Taxonomy" id="4955"/>
    <lineage>
        <taxon>Eukaryota</taxon>
        <taxon>Fungi</taxon>
        <taxon>Dikarya</taxon>
        <taxon>Ascomycota</taxon>
        <taxon>Saccharomycotina</taxon>
        <taxon>Saccharomycetes</taxon>
        <taxon>Saccharomycetales</taxon>
        <taxon>Saccharomycetaceae</taxon>
        <taxon>Lachancea</taxon>
    </lineage>
</organism>
<evidence type="ECO:0000256" key="1">
    <source>
        <dbReference type="SAM" id="MobiDB-lite"/>
    </source>
</evidence>
<proteinExistence type="predicted"/>
<dbReference type="Pfam" id="PF10775">
    <property type="entry name" value="ATP_sub_h"/>
    <property type="match status" value="1"/>
</dbReference>
<dbReference type="OMA" id="GHVQKFT"/>
<name>A0A1G4M9S9_LACFM</name>
<dbReference type="Proteomes" id="UP000190831">
    <property type="component" value="Chromosome C"/>
</dbReference>
<evidence type="ECO:0000313" key="3">
    <source>
        <dbReference type="Proteomes" id="UP000190831"/>
    </source>
</evidence>
<dbReference type="AlphaFoldDB" id="A0A1G4M9S9"/>
<dbReference type="GO" id="GO:0046933">
    <property type="term" value="F:proton-transporting ATP synthase activity, rotational mechanism"/>
    <property type="evidence" value="ECO:0007669"/>
    <property type="project" value="TreeGrafter"/>
</dbReference>